<keyword evidence="3 6" id="KW-0812">Transmembrane</keyword>
<dbReference type="PANTHER" id="PTHR21716:SF64">
    <property type="entry name" value="AI-2 TRANSPORT PROTEIN TQSA"/>
    <property type="match status" value="1"/>
</dbReference>
<evidence type="ECO:0000256" key="1">
    <source>
        <dbReference type="ARBA" id="ARBA00004141"/>
    </source>
</evidence>
<feature type="transmembrane region" description="Helical" evidence="6">
    <location>
        <begin position="33"/>
        <end position="51"/>
    </location>
</feature>
<dbReference type="AlphaFoldDB" id="A0A9E2L0U0"/>
<dbReference type="GO" id="GO:0055085">
    <property type="term" value="P:transmembrane transport"/>
    <property type="evidence" value="ECO:0007669"/>
    <property type="project" value="TreeGrafter"/>
</dbReference>
<evidence type="ECO:0000256" key="4">
    <source>
        <dbReference type="ARBA" id="ARBA00022989"/>
    </source>
</evidence>
<dbReference type="GO" id="GO:0016020">
    <property type="term" value="C:membrane"/>
    <property type="evidence" value="ECO:0007669"/>
    <property type="project" value="UniProtKB-SubCell"/>
</dbReference>
<reference evidence="7" key="2">
    <citation type="submission" date="2021-04" db="EMBL/GenBank/DDBJ databases">
        <authorList>
            <person name="Gilroy R."/>
        </authorList>
    </citation>
    <scope>NUCLEOTIDE SEQUENCE</scope>
    <source>
        <strain evidence="7">Gambia15-2214</strain>
    </source>
</reference>
<feature type="transmembrane region" description="Helical" evidence="6">
    <location>
        <begin position="230"/>
        <end position="260"/>
    </location>
</feature>
<sequence>MEDDSAFIRGIFFTLLFLAVLAVGAVLKVMAEVTLPIAIAVLLALVFHPIVETLHSKFKVPPIIGISIIFLFVFVIMFFLGGLLYSSAKTILSLYPKYEERLLTIYLGIADIFNFSYDEELSLISNIWGQLGIRSSIQKFAFSLSNTLLGFIKNLTVVALFVIFLITEMGLFKVKAMAALDGKRPGRISAIIKDIVSQVTRYISIKFFISLLTGMCVYVGTMLISLDFPIIWGFIAFVLNFIPNFGSIISGVVTTLFALIQFWPRPMPVILVALLMLATNMILGNFIEPKIQGRNLGISPFIILVSLSVWGWLWGFLGMIVALPMMVILKIICENISYLYPISVMIGSKPPRKK</sequence>
<comment type="subcellular location">
    <subcellularLocation>
        <location evidence="1">Membrane</location>
        <topology evidence="1">Multi-pass membrane protein</topology>
    </subcellularLocation>
</comment>
<feature type="transmembrane region" description="Helical" evidence="6">
    <location>
        <begin position="63"/>
        <end position="85"/>
    </location>
</feature>
<evidence type="ECO:0000256" key="3">
    <source>
        <dbReference type="ARBA" id="ARBA00022692"/>
    </source>
</evidence>
<feature type="transmembrane region" description="Helical" evidence="6">
    <location>
        <begin position="148"/>
        <end position="167"/>
    </location>
</feature>
<dbReference type="Pfam" id="PF01594">
    <property type="entry name" value="AI-2E_transport"/>
    <property type="match status" value="1"/>
</dbReference>
<organism evidence="7 8">
    <name type="scientific">Candidatus Treponema excrementipullorum</name>
    <dbReference type="NCBI Taxonomy" id="2838768"/>
    <lineage>
        <taxon>Bacteria</taxon>
        <taxon>Pseudomonadati</taxon>
        <taxon>Spirochaetota</taxon>
        <taxon>Spirochaetia</taxon>
        <taxon>Spirochaetales</taxon>
        <taxon>Treponemataceae</taxon>
        <taxon>Treponema</taxon>
    </lineage>
</organism>
<comment type="caution">
    <text evidence="7">The sequence shown here is derived from an EMBL/GenBank/DDBJ whole genome shotgun (WGS) entry which is preliminary data.</text>
</comment>
<dbReference type="EMBL" id="JAHLFV010000028">
    <property type="protein sequence ID" value="MBU3849186.1"/>
    <property type="molecule type" value="Genomic_DNA"/>
</dbReference>
<protein>
    <submittedName>
        <fullName evidence="7">AI-2E family transporter</fullName>
    </submittedName>
</protein>
<evidence type="ECO:0000313" key="8">
    <source>
        <dbReference type="Proteomes" id="UP000823914"/>
    </source>
</evidence>
<feature type="transmembrane region" description="Helical" evidence="6">
    <location>
        <begin position="267"/>
        <end position="287"/>
    </location>
</feature>
<evidence type="ECO:0000256" key="6">
    <source>
        <dbReference type="SAM" id="Phobius"/>
    </source>
</evidence>
<gene>
    <name evidence="7" type="ORF">IAA16_01310</name>
</gene>
<evidence type="ECO:0000256" key="2">
    <source>
        <dbReference type="ARBA" id="ARBA00009773"/>
    </source>
</evidence>
<feature type="transmembrane region" description="Helical" evidence="6">
    <location>
        <begin position="203"/>
        <end position="224"/>
    </location>
</feature>
<name>A0A9E2L0U0_9SPIR</name>
<accession>A0A9E2L0U0</accession>
<reference evidence="7" key="1">
    <citation type="journal article" date="2021" name="PeerJ">
        <title>Extensive microbial diversity within the chicken gut microbiome revealed by metagenomics and culture.</title>
        <authorList>
            <person name="Gilroy R."/>
            <person name="Ravi A."/>
            <person name="Getino M."/>
            <person name="Pursley I."/>
            <person name="Horton D.L."/>
            <person name="Alikhan N.F."/>
            <person name="Baker D."/>
            <person name="Gharbi K."/>
            <person name="Hall N."/>
            <person name="Watson M."/>
            <person name="Adriaenssens E.M."/>
            <person name="Foster-Nyarko E."/>
            <person name="Jarju S."/>
            <person name="Secka A."/>
            <person name="Antonio M."/>
            <person name="Oren A."/>
            <person name="Chaudhuri R.R."/>
            <person name="La Ragione R."/>
            <person name="Hildebrand F."/>
            <person name="Pallen M.J."/>
        </authorList>
    </citation>
    <scope>NUCLEOTIDE SEQUENCE</scope>
    <source>
        <strain evidence="7">Gambia15-2214</strain>
    </source>
</reference>
<evidence type="ECO:0000313" key="7">
    <source>
        <dbReference type="EMBL" id="MBU3849186.1"/>
    </source>
</evidence>
<dbReference type="PANTHER" id="PTHR21716">
    <property type="entry name" value="TRANSMEMBRANE PROTEIN"/>
    <property type="match status" value="1"/>
</dbReference>
<keyword evidence="4 6" id="KW-1133">Transmembrane helix</keyword>
<feature type="transmembrane region" description="Helical" evidence="6">
    <location>
        <begin position="7"/>
        <end position="27"/>
    </location>
</feature>
<dbReference type="InterPro" id="IPR002549">
    <property type="entry name" value="AI-2E-like"/>
</dbReference>
<dbReference type="Proteomes" id="UP000823914">
    <property type="component" value="Unassembled WGS sequence"/>
</dbReference>
<proteinExistence type="inferred from homology"/>
<evidence type="ECO:0000256" key="5">
    <source>
        <dbReference type="ARBA" id="ARBA00023136"/>
    </source>
</evidence>
<keyword evidence="5 6" id="KW-0472">Membrane</keyword>
<comment type="similarity">
    <text evidence="2">Belongs to the autoinducer-2 exporter (AI-2E) (TC 2.A.86) family.</text>
</comment>